<keyword evidence="2" id="KW-0863">Zinc-finger</keyword>
<dbReference type="SUPFAM" id="SSF53098">
    <property type="entry name" value="Ribonuclease H-like"/>
    <property type="match status" value="1"/>
</dbReference>
<keyword evidence="3" id="KW-0862">Zinc</keyword>
<dbReference type="Proteomes" id="UP000770661">
    <property type="component" value="Unassembled WGS sequence"/>
</dbReference>
<feature type="compositionally biased region" description="Low complexity" evidence="4">
    <location>
        <begin position="7"/>
        <end position="22"/>
    </location>
</feature>
<evidence type="ECO:0000313" key="7">
    <source>
        <dbReference type="Proteomes" id="UP000770661"/>
    </source>
</evidence>
<dbReference type="GO" id="GO:0003677">
    <property type="term" value="F:DNA binding"/>
    <property type="evidence" value="ECO:0007669"/>
    <property type="project" value="InterPro"/>
</dbReference>
<dbReference type="Pfam" id="PF02892">
    <property type="entry name" value="zf-BED"/>
    <property type="match status" value="1"/>
</dbReference>
<dbReference type="PANTHER" id="PTHR47501">
    <property type="entry name" value="TRANSPOSASE-RELATED"/>
    <property type="match status" value="1"/>
</dbReference>
<dbReference type="InterPro" id="IPR012337">
    <property type="entry name" value="RNaseH-like_sf"/>
</dbReference>
<dbReference type="InterPro" id="IPR003656">
    <property type="entry name" value="Znf_BED"/>
</dbReference>
<reference evidence="6" key="1">
    <citation type="submission" date="2020-07" db="EMBL/GenBank/DDBJ databases">
        <title>The High-quality genome of the commercially important snow crab, Chionoecetes opilio.</title>
        <authorList>
            <person name="Jeong J.-H."/>
            <person name="Ryu S."/>
        </authorList>
    </citation>
    <scope>NUCLEOTIDE SEQUENCE</scope>
    <source>
        <strain evidence="6">MADBK_172401_WGS</strain>
        <tissue evidence="6">Digestive gland</tissue>
    </source>
</reference>
<evidence type="ECO:0000256" key="3">
    <source>
        <dbReference type="ARBA" id="ARBA00022833"/>
    </source>
</evidence>
<dbReference type="OrthoDB" id="6382074at2759"/>
<dbReference type="EMBL" id="JACEEZ010018938">
    <property type="protein sequence ID" value="KAG0716327.1"/>
    <property type="molecule type" value="Genomic_DNA"/>
</dbReference>
<proteinExistence type="predicted"/>
<keyword evidence="7" id="KW-1185">Reference proteome</keyword>
<feature type="compositionally biased region" description="Polar residues" evidence="4">
    <location>
        <begin position="32"/>
        <end position="43"/>
    </location>
</feature>
<evidence type="ECO:0000313" key="6">
    <source>
        <dbReference type="EMBL" id="KAG0716327.1"/>
    </source>
</evidence>
<accession>A0A8J5CQL5</accession>
<protein>
    <recommendedName>
        <fullName evidence="5">BED-type domain-containing protein</fullName>
    </recommendedName>
</protein>
<gene>
    <name evidence="6" type="ORF">GWK47_009934</name>
</gene>
<sequence length="519" mass="58709">MDRFFTPSPASSRPGSAAAMSPSEEEEVPRPGTSSQGDSQPAQDNVPVDSLPLIFQHIKSYFGPGKTNGKVKCKICNKITYSATSNYNMKSHYERQHRGEYPNLVAQEPVQEEGEAVVTAVMVGDALEEEMDEDVRRELPKHHRCGAQTVNLMATTDVSKLSLYQIFNFKRAPFMKTAAKAQVLWNCQNRRTVAANQINKAVGKKLQKPGVTRWNSYYESCAGLLEVLEDPDKKDELNVVSRKQGLSAFYEGDKDLLAQYCKIMKPVAICLDILQSEENAYMGILLPNLKLMKDQVAALRTDASIVEGQELINYLLENHDNPRVAFNGRFEHLFQDMDLLMATALHPHFKLGVIGYLREGLKDNIRRRVIREVMSKVATDEEVGDAQVQHEMEDDPFMYMRGNDSQPAATPGRLEEDLENTYEGWNKVRVKSITPLSLDQFPLLQREAWSDLFIRYNSPLPSSAAVERLFSIGSDILRPKRSSLTADNFEKLVFVKGNLHLLKGKKWLSQMKEEEEENV</sequence>
<feature type="region of interest" description="Disordered" evidence="4">
    <location>
        <begin position="1"/>
        <end position="47"/>
    </location>
</feature>
<evidence type="ECO:0000256" key="1">
    <source>
        <dbReference type="ARBA" id="ARBA00022723"/>
    </source>
</evidence>
<comment type="caution">
    <text evidence="6">The sequence shown here is derived from an EMBL/GenBank/DDBJ whole genome shotgun (WGS) entry which is preliminary data.</text>
</comment>
<evidence type="ECO:0000259" key="5">
    <source>
        <dbReference type="Pfam" id="PF02892"/>
    </source>
</evidence>
<evidence type="ECO:0000256" key="4">
    <source>
        <dbReference type="SAM" id="MobiDB-lite"/>
    </source>
</evidence>
<dbReference type="AlphaFoldDB" id="A0A8J5CQL5"/>
<dbReference type="GO" id="GO:0008270">
    <property type="term" value="F:zinc ion binding"/>
    <property type="evidence" value="ECO:0007669"/>
    <property type="project" value="UniProtKB-KW"/>
</dbReference>
<feature type="domain" description="BED-type" evidence="5">
    <location>
        <begin position="58"/>
        <end position="98"/>
    </location>
</feature>
<evidence type="ECO:0000256" key="2">
    <source>
        <dbReference type="ARBA" id="ARBA00022771"/>
    </source>
</evidence>
<keyword evidence="1" id="KW-0479">Metal-binding</keyword>
<name>A0A8J5CQL5_CHIOP</name>
<dbReference type="PANTHER" id="PTHR47501:SF5">
    <property type="entry name" value="HAT C-TERMINAL DIMERISATION DOMAIN-CONTAINING PROTEIN"/>
    <property type="match status" value="1"/>
</dbReference>
<organism evidence="6 7">
    <name type="scientific">Chionoecetes opilio</name>
    <name type="common">Atlantic snow crab</name>
    <name type="synonym">Cancer opilio</name>
    <dbReference type="NCBI Taxonomy" id="41210"/>
    <lineage>
        <taxon>Eukaryota</taxon>
        <taxon>Metazoa</taxon>
        <taxon>Ecdysozoa</taxon>
        <taxon>Arthropoda</taxon>
        <taxon>Crustacea</taxon>
        <taxon>Multicrustacea</taxon>
        <taxon>Malacostraca</taxon>
        <taxon>Eumalacostraca</taxon>
        <taxon>Eucarida</taxon>
        <taxon>Decapoda</taxon>
        <taxon>Pleocyemata</taxon>
        <taxon>Brachyura</taxon>
        <taxon>Eubrachyura</taxon>
        <taxon>Majoidea</taxon>
        <taxon>Majidae</taxon>
        <taxon>Chionoecetes</taxon>
    </lineage>
</organism>